<reference evidence="2" key="1">
    <citation type="journal article" date="2020" name="mSystems">
        <title>Genome- and Community-Level Interaction Insights into Carbon Utilization and Element Cycling Functions of Hydrothermarchaeota in Hydrothermal Sediment.</title>
        <authorList>
            <person name="Zhou Z."/>
            <person name="Liu Y."/>
            <person name="Xu W."/>
            <person name="Pan J."/>
            <person name="Luo Z.H."/>
            <person name="Li M."/>
        </authorList>
    </citation>
    <scope>NUCLEOTIDE SEQUENCE [LARGE SCALE GENOMIC DNA]</scope>
    <source>
        <strain evidence="2">HyVt-577</strain>
    </source>
</reference>
<protein>
    <submittedName>
        <fullName evidence="2">Uncharacterized protein</fullName>
    </submittedName>
</protein>
<evidence type="ECO:0000256" key="1">
    <source>
        <dbReference type="SAM" id="Phobius"/>
    </source>
</evidence>
<organism evidence="2">
    <name type="scientific">Caldithrix abyssi</name>
    <dbReference type="NCBI Taxonomy" id="187145"/>
    <lineage>
        <taxon>Bacteria</taxon>
        <taxon>Pseudomonadati</taxon>
        <taxon>Calditrichota</taxon>
        <taxon>Calditrichia</taxon>
        <taxon>Calditrichales</taxon>
        <taxon>Calditrichaceae</taxon>
        <taxon>Caldithrix</taxon>
    </lineage>
</organism>
<comment type="caution">
    <text evidence="2">The sequence shown here is derived from an EMBL/GenBank/DDBJ whole genome shotgun (WGS) entry which is preliminary data.</text>
</comment>
<sequence length="201" mass="22664">MTKRSGNTIILLLTALTFIGGYAFLRYAYKVTDSFPFTQEIVLIILGTVATVLITALLLNKQTAVELQKEQNIKFLELKSKTYEQLIAQIEEIVLAENISDSDIIRLQFITHRLAIFSSPPVLEEFHRFLEAVNRVARDRNISSEDSKSLSESLASLTVKIRQDLLGESDIFSGHSLDKIKKQILENSSESMELSISLNEN</sequence>
<dbReference type="AlphaFoldDB" id="A0A7V4TZ27"/>
<keyword evidence="1" id="KW-1133">Transmembrane helix</keyword>
<dbReference type="Proteomes" id="UP000885779">
    <property type="component" value="Unassembled WGS sequence"/>
</dbReference>
<name>A0A7V4TZ27_CALAY</name>
<feature type="transmembrane region" description="Helical" evidence="1">
    <location>
        <begin position="9"/>
        <end position="29"/>
    </location>
</feature>
<dbReference type="EMBL" id="DRQG01000044">
    <property type="protein sequence ID" value="HGY55026.1"/>
    <property type="molecule type" value="Genomic_DNA"/>
</dbReference>
<proteinExistence type="predicted"/>
<gene>
    <name evidence="2" type="ORF">ENK44_04950</name>
</gene>
<keyword evidence="1" id="KW-0472">Membrane</keyword>
<feature type="transmembrane region" description="Helical" evidence="1">
    <location>
        <begin position="41"/>
        <end position="59"/>
    </location>
</feature>
<evidence type="ECO:0000313" key="2">
    <source>
        <dbReference type="EMBL" id="HGY55026.1"/>
    </source>
</evidence>
<accession>A0A7V4TZ27</accession>
<keyword evidence="1" id="KW-0812">Transmembrane</keyword>